<proteinExistence type="predicted"/>
<dbReference type="Pfam" id="PF06996">
    <property type="entry name" value="T6SS_TssG"/>
    <property type="match status" value="1"/>
</dbReference>
<name>A0A1V3I7H0_9PAST</name>
<dbReference type="Proteomes" id="UP000189426">
    <property type="component" value="Unassembled WGS sequence"/>
</dbReference>
<dbReference type="InterPro" id="IPR010732">
    <property type="entry name" value="T6SS_TssG-like"/>
</dbReference>
<gene>
    <name evidence="1" type="ORF">BKK47_11915</name>
</gene>
<dbReference type="RefSeq" id="WP_077495064.1">
    <property type="nucleotide sequence ID" value="NZ_MLHG01000121.1"/>
</dbReference>
<dbReference type="EMBL" id="MLHG01000121">
    <property type="protein sequence ID" value="OOF35905.1"/>
    <property type="molecule type" value="Genomic_DNA"/>
</dbReference>
<dbReference type="PANTHER" id="PTHR35564">
    <property type="match status" value="1"/>
</dbReference>
<protein>
    <submittedName>
        <fullName evidence="1">Type VI secretion protein</fullName>
    </submittedName>
</protein>
<keyword evidence="2" id="KW-1185">Reference proteome</keyword>
<dbReference type="AlphaFoldDB" id="A0A1V3I7H0"/>
<organism evidence="1 2">
    <name type="scientific">Rodentibacter mrazii</name>
    <dbReference type="NCBI Taxonomy" id="1908257"/>
    <lineage>
        <taxon>Bacteria</taxon>
        <taxon>Pseudomonadati</taxon>
        <taxon>Pseudomonadota</taxon>
        <taxon>Gammaproteobacteria</taxon>
        <taxon>Pasteurellales</taxon>
        <taxon>Pasteurellaceae</taxon>
        <taxon>Rodentibacter</taxon>
    </lineage>
</organism>
<sequence>MGTENIASTSNLNKFGFHQLVEAIADSSSVELDNLENTLIEESIFQFFSNPKISFPVGDIEQLSIFNDEDKRKFQFLVNFLGLQGSSGPLPGSVLDEIAEEFYETEPVQARYLDFFNHHLIAIFHQIWRKYKYYIKFNSDFSDYYSQNILNLLGLSREFLEFSHLNWSKIFYYIGLIQSGVRTSVVLEKIIKNYFELGAVSIDEHVRQLLEIEPEQKNQLGMKNVVLGESFISGDKVESYSNKFRININELMLDEFYQFLPNTTKYMHLQELIRFLLKEPLPYDILLGLHPDTRSLFVLGKENSSLLGWTTLMNSNSSEMCSLGKVLIEGAA</sequence>
<comment type="caution">
    <text evidence="1">The sequence shown here is derived from an EMBL/GenBank/DDBJ whole genome shotgun (WGS) entry which is preliminary data.</text>
</comment>
<dbReference type="NCBIfam" id="TIGR03347">
    <property type="entry name" value="VI_chp_1"/>
    <property type="match status" value="1"/>
</dbReference>
<reference evidence="1 2" key="1">
    <citation type="submission" date="2016-10" db="EMBL/GenBank/DDBJ databases">
        <title>Rodentibacter gen. nov. and new species.</title>
        <authorList>
            <person name="Christensen H."/>
        </authorList>
    </citation>
    <scope>NUCLEOTIDE SEQUENCE [LARGE SCALE GENOMIC DNA]</scope>
    <source>
        <strain evidence="1 2">Ppn418</strain>
    </source>
</reference>
<dbReference type="PANTHER" id="PTHR35564:SF3">
    <property type="entry name" value="TYPE VI SECRETION SYSTEM BASEPLATE SUBUNIT TSSG"/>
    <property type="match status" value="1"/>
</dbReference>
<accession>A0A1V3I7H0</accession>
<evidence type="ECO:0000313" key="1">
    <source>
        <dbReference type="EMBL" id="OOF35905.1"/>
    </source>
</evidence>
<evidence type="ECO:0000313" key="2">
    <source>
        <dbReference type="Proteomes" id="UP000189426"/>
    </source>
</evidence>
<dbReference type="STRING" id="1908257.BKK47_11915"/>